<protein>
    <submittedName>
        <fullName evidence="1">YceD family protein</fullName>
    </submittedName>
</protein>
<reference evidence="2" key="1">
    <citation type="journal article" date="2019" name="Int. J. Syst. Evol. Microbiol.">
        <title>The Global Catalogue of Microorganisms (GCM) 10K type strain sequencing project: providing services to taxonomists for standard genome sequencing and annotation.</title>
        <authorList>
            <consortium name="The Broad Institute Genomics Platform"/>
            <consortium name="The Broad Institute Genome Sequencing Center for Infectious Disease"/>
            <person name="Wu L."/>
            <person name="Ma J."/>
        </authorList>
    </citation>
    <scope>NUCLEOTIDE SEQUENCE [LARGE SCALE GENOMIC DNA]</scope>
    <source>
        <strain evidence="2">CECT 8289</strain>
    </source>
</reference>
<organism evidence="1 2">
    <name type="scientific">Ferruginibacter yonginensis</name>
    <dbReference type="NCBI Taxonomy" id="1310416"/>
    <lineage>
        <taxon>Bacteria</taxon>
        <taxon>Pseudomonadati</taxon>
        <taxon>Bacteroidota</taxon>
        <taxon>Chitinophagia</taxon>
        <taxon>Chitinophagales</taxon>
        <taxon>Chitinophagaceae</taxon>
        <taxon>Ferruginibacter</taxon>
    </lineage>
</organism>
<proteinExistence type="predicted"/>
<accession>A0ABV8QP03</accession>
<comment type="caution">
    <text evidence="1">The sequence shown here is derived from an EMBL/GenBank/DDBJ whole genome shotgun (WGS) entry which is preliminary data.</text>
</comment>
<dbReference type="RefSeq" id="WP_379707289.1">
    <property type="nucleotide sequence ID" value="NZ_JBHSCZ010000001.1"/>
</dbReference>
<evidence type="ECO:0000313" key="1">
    <source>
        <dbReference type="EMBL" id="MFC4261987.1"/>
    </source>
</evidence>
<gene>
    <name evidence="1" type="ORF">ACFOWM_03790</name>
</gene>
<dbReference type="EMBL" id="JBHSCZ010000001">
    <property type="protein sequence ID" value="MFC4261987.1"/>
    <property type="molecule type" value="Genomic_DNA"/>
</dbReference>
<sequence>MGTKRLYEIAFVGLKMGEHSFEYDLNTAFFTDKGAEGIEEIEANVKLTLEKNVGFMLLKFATGGKAAVNCDRCGNILKIDLWDEFNVVVKLTDNADEANEEEEDPDIFYIERNESHLDVSDWLYEFVMLSIPTQNVCGNDAAGHSLCNEEVLNKLKEMAANTEIVKENNIWKGLDKFKQN</sequence>
<name>A0ABV8QP03_9BACT</name>
<dbReference type="InterPro" id="IPR003772">
    <property type="entry name" value="YceD"/>
</dbReference>
<evidence type="ECO:0000313" key="2">
    <source>
        <dbReference type="Proteomes" id="UP001595907"/>
    </source>
</evidence>
<dbReference type="Proteomes" id="UP001595907">
    <property type="component" value="Unassembled WGS sequence"/>
</dbReference>
<keyword evidence="2" id="KW-1185">Reference proteome</keyword>
<dbReference type="Pfam" id="PF02620">
    <property type="entry name" value="YceD"/>
    <property type="match status" value="1"/>
</dbReference>